<dbReference type="Proteomes" id="UP000824998">
    <property type="component" value="Unassembled WGS sequence"/>
</dbReference>
<dbReference type="InterPro" id="IPR019734">
    <property type="entry name" value="TPR_rpt"/>
</dbReference>
<dbReference type="AlphaFoldDB" id="A0A9P8C2A7"/>
<comment type="caution">
    <text evidence="2">The sequence shown here is derived from an EMBL/GenBank/DDBJ whole genome shotgun (WGS) entry which is preliminary data.</text>
</comment>
<keyword evidence="3" id="KW-1185">Reference proteome</keyword>
<accession>A0A9P8C2A7</accession>
<dbReference type="OrthoDB" id="626167at2759"/>
<dbReference type="Pfam" id="PF13374">
    <property type="entry name" value="TPR_10"/>
    <property type="match status" value="1"/>
</dbReference>
<dbReference type="EMBL" id="MU251647">
    <property type="protein sequence ID" value="KAG9230745.1"/>
    <property type="molecule type" value="Genomic_DNA"/>
</dbReference>
<dbReference type="InterPro" id="IPR011990">
    <property type="entry name" value="TPR-like_helical_dom_sf"/>
</dbReference>
<reference evidence="2" key="1">
    <citation type="journal article" date="2021" name="IMA Fungus">
        <title>Genomic characterization of three marine fungi, including Emericellopsis atlantica sp. nov. with signatures of a generalist lifestyle and marine biomass degradation.</title>
        <authorList>
            <person name="Hagestad O.C."/>
            <person name="Hou L."/>
            <person name="Andersen J.H."/>
            <person name="Hansen E.H."/>
            <person name="Altermark B."/>
            <person name="Li C."/>
            <person name="Kuhnert E."/>
            <person name="Cox R.J."/>
            <person name="Crous P.W."/>
            <person name="Spatafora J.W."/>
            <person name="Lail K."/>
            <person name="Amirebrahimi M."/>
            <person name="Lipzen A."/>
            <person name="Pangilinan J."/>
            <person name="Andreopoulos W."/>
            <person name="Hayes R.D."/>
            <person name="Ng V."/>
            <person name="Grigoriev I.V."/>
            <person name="Jackson S.A."/>
            <person name="Sutton T.D.S."/>
            <person name="Dobson A.D.W."/>
            <person name="Rama T."/>
        </authorList>
    </citation>
    <scope>NUCLEOTIDE SEQUENCE</scope>
    <source>
        <strain evidence="2">TRa018bII</strain>
    </source>
</reference>
<gene>
    <name evidence="2" type="ORF">BJ875DRAFT_408306</name>
</gene>
<dbReference type="PANTHER" id="PTHR46082:SF6">
    <property type="entry name" value="AAA+ ATPASE DOMAIN-CONTAINING PROTEIN-RELATED"/>
    <property type="match status" value="1"/>
</dbReference>
<feature type="repeat" description="TPR" evidence="1">
    <location>
        <begin position="177"/>
        <end position="210"/>
    </location>
</feature>
<dbReference type="SUPFAM" id="SSF48452">
    <property type="entry name" value="TPR-like"/>
    <property type="match status" value="1"/>
</dbReference>
<evidence type="ECO:0000313" key="3">
    <source>
        <dbReference type="Proteomes" id="UP000824998"/>
    </source>
</evidence>
<dbReference type="Gene3D" id="1.25.40.10">
    <property type="entry name" value="Tetratricopeptide repeat domain"/>
    <property type="match status" value="1"/>
</dbReference>
<keyword evidence="1" id="KW-0802">TPR repeat</keyword>
<evidence type="ECO:0000256" key="1">
    <source>
        <dbReference type="PROSITE-ProRule" id="PRU00339"/>
    </source>
</evidence>
<protein>
    <recommendedName>
        <fullName evidence="4">TPR-like protein</fullName>
    </recommendedName>
</protein>
<dbReference type="InterPro" id="IPR053137">
    <property type="entry name" value="NLR-like"/>
</dbReference>
<name>A0A9P8C2A7_9HELO</name>
<sequence>MARLQQYEPYGSLSNARITDKAQDRSALELKALEMETSFMGSGHQFPDTLISVANPARKHGDQEHWKETEEPGAQLIKSFEAFVQGHTSMPRTIGNLDLTDSNQDRMADAERMYQRAPEGKETHNIWGPEHTSTLDTANNLGNLYTVQGKLVEAEQMYQGALQGYEKVLGTDHTSTLDTVNNLGNLYKSRGKLDEAEKMYQRALQGYEKALGPEHSLTLSTANKLEMLYKNQDKLEEAEWIYQRALEYYEKVITSSIDNITT</sequence>
<dbReference type="PRINTS" id="PR00381">
    <property type="entry name" value="KINESINLIGHT"/>
</dbReference>
<evidence type="ECO:0000313" key="2">
    <source>
        <dbReference type="EMBL" id="KAG9230745.1"/>
    </source>
</evidence>
<dbReference type="Pfam" id="PF13424">
    <property type="entry name" value="TPR_12"/>
    <property type="match status" value="1"/>
</dbReference>
<evidence type="ECO:0008006" key="4">
    <source>
        <dbReference type="Google" id="ProtNLM"/>
    </source>
</evidence>
<dbReference type="PROSITE" id="PS50005">
    <property type="entry name" value="TPR"/>
    <property type="match status" value="1"/>
</dbReference>
<dbReference type="PANTHER" id="PTHR46082">
    <property type="entry name" value="ATP/GTP-BINDING PROTEIN-RELATED"/>
    <property type="match status" value="1"/>
</dbReference>
<organism evidence="2 3">
    <name type="scientific">Amylocarpus encephaloides</name>
    <dbReference type="NCBI Taxonomy" id="45428"/>
    <lineage>
        <taxon>Eukaryota</taxon>
        <taxon>Fungi</taxon>
        <taxon>Dikarya</taxon>
        <taxon>Ascomycota</taxon>
        <taxon>Pezizomycotina</taxon>
        <taxon>Leotiomycetes</taxon>
        <taxon>Helotiales</taxon>
        <taxon>Helotiales incertae sedis</taxon>
        <taxon>Amylocarpus</taxon>
    </lineage>
</organism>
<dbReference type="SMART" id="SM00028">
    <property type="entry name" value="TPR"/>
    <property type="match status" value="3"/>
</dbReference>
<proteinExistence type="predicted"/>